<evidence type="ECO:0000313" key="5">
    <source>
        <dbReference type="Proteomes" id="UP000254337"/>
    </source>
</evidence>
<dbReference type="InterPro" id="IPR023803">
    <property type="entry name" value="Ribosomal_bS16_dom_sf"/>
</dbReference>
<dbReference type="SUPFAM" id="SSF54565">
    <property type="entry name" value="Ribosomal protein S16"/>
    <property type="match status" value="1"/>
</dbReference>
<gene>
    <name evidence="3" type="primary">rpsP</name>
    <name evidence="4" type="ORF">DKB62_11135</name>
</gene>
<dbReference type="NCBIfam" id="TIGR00002">
    <property type="entry name" value="S16"/>
    <property type="match status" value="1"/>
</dbReference>
<dbReference type="GO" id="GO:0006412">
    <property type="term" value="P:translation"/>
    <property type="evidence" value="ECO:0007669"/>
    <property type="project" value="UniProtKB-UniRule"/>
</dbReference>
<dbReference type="Proteomes" id="UP000254337">
    <property type="component" value="Chromosome"/>
</dbReference>
<dbReference type="Gene3D" id="3.30.1320.10">
    <property type="match status" value="1"/>
</dbReference>
<protein>
    <recommendedName>
        <fullName evidence="3">Small ribosomal subunit protein bS16</fullName>
    </recommendedName>
</protein>
<dbReference type="GO" id="GO:0015935">
    <property type="term" value="C:small ribosomal subunit"/>
    <property type="evidence" value="ECO:0007669"/>
    <property type="project" value="TreeGrafter"/>
</dbReference>
<dbReference type="AlphaFoldDB" id="A0A346B1S2"/>
<keyword evidence="1 3" id="KW-0689">Ribosomal protein</keyword>
<accession>A0A346B1S2</accession>
<sequence length="90" mass="9874">MIKIRLARLGAKKKPFYRVVVADSRDARNNGRPVATIGTYDPAKDADSRLVVNAEEAVAWLGKGAQPTDTIRSLFKKAGIMAQFEASKKK</sequence>
<dbReference type="Pfam" id="PF00886">
    <property type="entry name" value="Ribosomal_S16"/>
    <property type="match status" value="1"/>
</dbReference>
<organism evidence="4 5">
    <name type="scientific">Megasphaera stantonii</name>
    <dbReference type="NCBI Taxonomy" id="2144175"/>
    <lineage>
        <taxon>Bacteria</taxon>
        <taxon>Bacillati</taxon>
        <taxon>Bacillota</taxon>
        <taxon>Negativicutes</taxon>
        <taxon>Veillonellales</taxon>
        <taxon>Veillonellaceae</taxon>
        <taxon>Megasphaera</taxon>
    </lineage>
</organism>
<proteinExistence type="inferred from homology"/>
<reference evidence="4 5" key="1">
    <citation type="submission" date="2018-05" db="EMBL/GenBank/DDBJ databases">
        <title>Complete genome sequence of Megasphaera sp. AJH120T, isolated from the ceca of a chicken.</title>
        <authorList>
            <person name="Maki J."/>
            <person name="Looft T."/>
        </authorList>
    </citation>
    <scope>NUCLEOTIDE SEQUENCE [LARGE SCALE GENOMIC DNA]</scope>
    <source>
        <strain evidence="4 5">AJH120</strain>
    </source>
</reference>
<dbReference type="GO" id="GO:0005737">
    <property type="term" value="C:cytoplasm"/>
    <property type="evidence" value="ECO:0007669"/>
    <property type="project" value="UniProtKB-ARBA"/>
</dbReference>
<dbReference type="PROSITE" id="PS00732">
    <property type="entry name" value="RIBOSOMAL_S16"/>
    <property type="match status" value="1"/>
</dbReference>
<dbReference type="PANTHER" id="PTHR12919:SF20">
    <property type="entry name" value="SMALL RIBOSOMAL SUBUNIT PROTEIN BS16M"/>
    <property type="match status" value="1"/>
</dbReference>
<name>A0A346B1S2_9FIRM</name>
<comment type="similarity">
    <text evidence="3">Belongs to the bacterial ribosomal protein bS16 family.</text>
</comment>
<dbReference type="InterPro" id="IPR020592">
    <property type="entry name" value="Ribosomal_bS16_CS"/>
</dbReference>
<evidence type="ECO:0000256" key="1">
    <source>
        <dbReference type="ARBA" id="ARBA00022980"/>
    </source>
</evidence>
<dbReference type="GO" id="GO:0003735">
    <property type="term" value="F:structural constituent of ribosome"/>
    <property type="evidence" value="ECO:0007669"/>
    <property type="project" value="InterPro"/>
</dbReference>
<keyword evidence="5" id="KW-1185">Reference proteome</keyword>
<evidence type="ECO:0000256" key="3">
    <source>
        <dbReference type="HAMAP-Rule" id="MF_00385"/>
    </source>
</evidence>
<dbReference type="RefSeq" id="WP_107196758.1">
    <property type="nucleotide sequence ID" value="NZ_CALYAU010000010.1"/>
</dbReference>
<evidence type="ECO:0000256" key="2">
    <source>
        <dbReference type="ARBA" id="ARBA00023274"/>
    </source>
</evidence>
<keyword evidence="2 3" id="KW-0687">Ribonucleoprotein</keyword>
<dbReference type="OrthoDB" id="9807878at2"/>
<evidence type="ECO:0000313" key="4">
    <source>
        <dbReference type="EMBL" id="AXL22065.1"/>
    </source>
</evidence>
<dbReference type="EMBL" id="CP029462">
    <property type="protein sequence ID" value="AXL22065.1"/>
    <property type="molecule type" value="Genomic_DNA"/>
</dbReference>
<dbReference type="InterPro" id="IPR000307">
    <property type="entry name" value="Ribosomal_bS16"/>
</dbReference>
<dbReference type="PANTHER" id="PTHR12919">
    <property type="entry name" value="30S RIBOSOMAL PROTEIN S16"/>
    <property type="match status" value="1"/>
</dbReference>
<dbReference type="KEGG" id="meg:DKB62_11135"/>
<dbReference type="HAMAP" id="MF_00385">
    <property type="entry name" value="Ribosomal_bS16"/>
    <property type="match status" value="1"/>
</dbReference>